<evidence type="ECO:0000256" key="3">
    <source>
        <dbReference type="ARBA" id="ARBA00022692"/>
    </source>
</evidence>
<name>A0ABP9KXF7_9RHOB</name>
<dbReference type="PANTHER" id="PTHR42709">
    <property type="entry name" value="ALKALINE PHOSPHATASE LIKE PROTEIN"/>
    <property type="match status" value="1"/>
</dbReference>
<feature type="transmembrane region" description="Helical" evidence="6">
    <location>
        <begin position="6"/>
        <end position="30"/>
    </location>
</feature>
<evidence type="ECO:0000259" key="7">
    <source>
        <dbReference type="Pfam" id="PF09335"/>
    </source>
</evidence>
<protein>
    <recommendedName>
        <fullName evidence="7">VTT domain-containing protein</fullName>
    </recommendedName>
</protein>
<dbReference type="Proteomes" id="UP001499910">
    <property type="component" value="Unassembled WGS sequence"/>
</dbReference>
<evidence type="ECO:0000313" key="8">
    <source>
        <dbReference type="EMBL" id="GAA5067563.1"/>
    </source>
</evidence>
<dbReference type="RefSeq" id="WP_259546603.1">
    <property type="nucleotide sequence ID" value="NZ_BAABHW010000001.1"/>
</dbReference>
<evidence type="ECO:0000256" key="4">
    <source>
        <dbReference type="ARBA" id="ARBA00022989"/>
    </source>
</evidence>
<keyword evidence="9" id="KW-1185">Reference proteome</keyword>
<dbReference type="EMBL" id="BAABHW010000001">
    <property type="protein sequence ID" value="GAA5067563.1"/>
    <property type="molecule type" value="Genomic_DNA"/>
</dbReference>
<keyword evidence="5 6" id="KW-0472">Membrane</keyword>
<comment type="subcellular location">
    <subcellularLocation>
        <location evidence="1">Cell membrane</location>
        <topology evidence="1">Multi-pass membrane protein</topology>
    </subcellularLocation>
</comment>
<evidence type="ECO:0000256" key="6">
    <source>
        <dbReference type="SAM" id="Phobius"/>
    </source>
</evidence>
<reference evidence="9" key="1">
    <citation type="journal article" date="2019" name="Int. J. Syst. Evol. Microbiol.">
        <title>The Global Catalogue of Microorganisms (GCM) 10K type strain sequencing project: providing services to taxonomists for standard genome sequencing and annotation.</title>
        <authorList>
            <consortium name="The Broad Institute Genomics Platform"/>
            <consortium name="The Broad Institute Genome Sequencing Center for Infectious Disease"/>
            <person name="Wu L."/>
            <person name="Ma J."/>
        </authorList>
    </citation>
    <scope>NUCLEOTIDE SEQUENCE [LARGE SCALE GENOMIC DNA]</scope>
    <source>
        <strain evidence="9">JCM 18015</strain>
    </source>
</reference>
<dbReference type="PANTHER" id="PTHR42709:SF6">
    <property type="entry name" value="UNDECAPRENYL PHOSPHATE TRANSPORTER A"/>
    <property type="match status" value="1"/>
</dbReference>
<keyword evidence="2" id="KW-1003">Cell membrane</keyword>
<feature type="transmembrane region" description="Helical" evidence="6">
    <location>
        <begin position="174"/>
        <end position="192"/>
    </location>
</feature>
<evidence type="ECO:0000256" key="2">
    <source>
        <dbReference type="ARBA" id="ARBA00022475"/>
    </source>
</evidence>
<feature type="transmembrane region" description="Helical" evidence="6">
    <location>
        <begin position="144"/>
        <end position="168"/>
    </location>
</feature>
<feature type="domain" description="VTT" evidence="7">
    <location>
        <begin position="30"/>
        <end position="155"/>
    </location>
</feature>
<dbReference type="InterPro" id="IPR032816">
    <property type="entry name" value="VTT_dom"/>
</dbReference>
<keyword evidence="3 6" id="KW-0812">Transmembrane</keyword>
<keyword evidence="4 6" id="KW-1133">Transmembrane helix</keyword>
<organism evidence="8 9">
    <name type="scientific">[Roseibacterium] beibuensis</name>
    <dbReference type="NCBI Taxonomy" id="1193142"/>
    <lineage>
        <taxon>Bacteria</taxon>
        <taxon>Pseudomonadati</taxon>
        <taxon>Pseudomonadota</taxon>
        <taxon>Alphaproteobacteria</taxon>
        <taxon>Rhodobacterales</taxon>
        <taxon>Roseobacteraceae</taxon>
        <taxon>Roseicyclus</taxon>
    </lineage>
</organism>
<evidence type="ECO:0000256" key="5">
    <source>
        <dbReference type="ARBA" id="ARBA00023136"/>
    </source>
</evidence>
<evidence type="ECO:0000313" key="9">
    <source>
        <dbReference type="Proteomes" id="UP001499910"/>
    </source>
</evidence>
<dbReference type="InterPro" id="IPR051311">
    <property type="entry name" value="DedA_domain"/>
</dbReference>
<comment type="caution">
    <text evidence="8">The sequence shown here is derived from an EMBL/GenBank/DDBJ whole genome shotgun (WGS) entry which is preliminary data.</text>
</comment>
<evidence type="ECO:0000256" key="1">
    <source>
        <dbReference type="ARBA" id="ARBA00004651"/>
    </source>
</evidence>
<sequence length="220" mass="23355">MTEDILALVPIYGLVVLGVGTFLSCLALPVPSSLLMLSAGGFAVSGDLVLWQAAMAALTGAILGDQLGYYIGHAGGRYAASASRSPRRAHLMEKARRQIIDKGGWAVFFSRWLVSPLGPYVNFAAGAAGLRWSRFTRAGVAGELVWVTVYVGLGAVFADNIVVLGQLLGDVTGLLAALVALGLCALWLRAALRQRPLIPRGEAGRRAKEALVRLQERRKS</sequence>
<feature type="transmembrane region" description="Helical" evidence="6">
    <location>
        <begin position="42"/>
        <end position="63"/>
    </location>
</feature>
<proteinExistence type="predicted"/>
<dbReference type="Pfam" id="PF09335">
    <property type="entry name" value="VTT_dom"/>
    <property type="match status" value="1"/>
</dbReference>
<gene>
    <name evidence="8" type="ORF">GCM10023209_07360</name>
</gene>
<accession>A0ABP9KXF7</accession>